<protein>
    <submittedName>
        <fullName evidence="6">NLE (NUC135) domain-containing protein</fullName>
    </submittedName>
    <submittedName>
        <fullName evidence="7">NLE_(NUC135) domain-containing protein</fullName>
    </submittedName>
</protein>
<dbReference type="Gene3D" id="2.130.10.10">
    <property type="entry name" value="YVTN repeat-like/Quinoprotein amine dehydrogenase"/>
    <property type="match status" value="2"/>
</dbReference>
<dbReference type="SMART" id="SM00320">
    <property type="entry name" value="WD40"/>
    <property type="match status" value="4"/>
</dbReference>
<evidence type="ECO:0000256" key="2">
    <source>
        <dbReference type="ARBA" id="ARBA00022574"/>
    </source>
</evidence>
<dbReference type="Proteomes" id="UP001642409">
    <property type="component" value="Unassembled WGS sequence"/>
</dbReference>
<gene>
    <name evidence="6" type="ORF">HINF_LOCUS37084</name>
    <name evidence="7" type="ORF">HINF_LOCUS63903</name>
</gene>
<evidence type="ECO:0000313" key="6">
    <source>
        <dbReference type="EMBL" id="CAI9949439.1"/>
    </source>
</evidence>
<comment type="subcellular location">
    <subcellularLocation>
        <location evidence="1">Nucleus</location>
    </subcellularLocation>
</comment>
<keyword evidence="4" id="KW-0539">Nucleus</keyword>
<organism evidence="6">
    <name type="scientific">Hexamita inflata</name>
    <dbReference type="NCBI Taxonomy" id="28002"/>
    <lineage>
        <taxon>Eukaryota</taxon>
        <taxon>Metamonada</taxon>
        <taxon>Diplomonadida</taxon>
        <taxon>Hexamitidae</taxon>
        <taxon>Hexamitinae</taxon>
        <taxon>Hexamita</taxon>
    </lineage>
</organism>
<evidence type="ECO:0000256" key="1">
    <source>
        <dbReference type="ARBA" id="ARBA00004123"/>
    </source>
</evidence>
<sequence>MSVIQIRLVTKLDKPYSSNLAPMFVPSNSSQPDLSDLMSQLLELENVQFDFIIKGQFLIDSLQEHVKKFNLSAETIIDVEYVLALAVPQFKQELKVDDWVSKIVSLPNHQLAASSYDGSVSIFELDAQKQLQIKKTVRISNQAVTSLIKLSNLIIAGGYDGRVMLLDEQFNLKLEFTQNHIPVKALSSFYRQNEAFVTVLNEQNEIVLLNVSSNIDKQVENVKVGGKFERGVKIAEQEVIQKLEYEAHVIQQYTQQELLVSSKQAVNIIDLETLKSRGLAAPSPATCFLTKGETFAAGFMDRSMRIYDPRLTNPVVRTFLGHKSHVVSLKQRDNDYQMASCEIGGKILVWDIRSSLPYHQIDVYDSTMDKRSDQARVLDMEWNQDGYFIGGSARKIFWFE</sequence>
<comment type="caution">
    <text evidence="6">The sequence shown here is derived from an EMBL/GenBank/DDBJ whole genome shotgun (WGS) entry which is preliminary data.</text>
</comment>
<dbReference type="InterPro" id="IPR012972">
    <property type="entry name" value="NLE"/>
</dbReference>
<proteinExistence type="predicted"/>
<dbReference type="GO" id="GO:0005634">
    <property type="term" value="C:nucleus"/>
    <property type="evidence" value="ECO:0007669"/>
    <property type="project" value="UniProtKB-SubCell"/>
</dbReference>
<dbReference type="InterPro" id="IPR001680">
    <property type="entry name" value="WD40_rpt"/>
</dbReference>
<dbReference type="EMBL" id="CATOUU010000797">
    <property type="protein sequence ID" value="CAI9949439.1"/>
    <property type="molecule type" value="Genomic_DNA"/>
</dbReference>
<dbReference type="PANTHER" id="PTHR19855">
    <property type="entry name" value="WD40 REPEAT PROTEIN 12, 37"/>
    <property type="match status" value="1"/>
</dbReference>
<evidence type="ECO:0000313" key="7">
    <source>
        <dbReference type="EMBL" id="CAL6087972.1"/>
    </source>
</evidence>
<evidence type="ECO:0000313" key="8">
    <source>
        <dbReference type="Proteomes" id="UP001642409"/>
    </source>
</evidence>
<dbReference type="AlphaFoldDB" id="A0AA86PZT4"/>
<keyword evidence="8" id="KW-1185">Reference proteome</keyword>
<evidence type="ECO:0000256" key="4">
    <source>
        <dbReference type="ARBA" id="ARBA00023242"/>
    </source>
</evidence>
<reference evidence="6" key="1">
    <citation type="submission" date="2023-06" db="EMBL/GenBank/DDBJ databases">
        <authorList>
            <person name="Kurt Z."/>
        </authorList>
    </citation>
    <scope>NUCLEOTIDE SEQUENCE</scope>
</reference>
<keyword evidence="3" id="KW-0677">Repeat</keyword>
<name>A0AA86PZT4_9EUKA</name>
<feature type="domain" description="NLE" evidence="5">
    <location>
        <begin position="4"/>
        <end position="66"/>
    </location>
</feature>
<evidence type="ECO:0000259" key="5">
    <source>
        <dbReference type="Pfam" id="PF08154"/>
    </source>
</evidence>
<dbReference type="Pfam" id="PF08154">
    <property type="entry name" value="NLE"/>
    <property type="match status" value="1"/>
</dbReference>
<dbReference type="InterPro" id="IPR015943">
    <property type="entry name" value="WD40/YVTN_repeat-like_dom_sf"/>
</dbReference>
<dbReference type="PANTHER" id="PTHR19855:SF11">
    <property type="entry name" value="RIBOSOME BIOGENESIS PROTEIN WDR12"/>
    <property type="match status" value="1"/>
</dbReference>
<dbReference type="Pfam" id="PF00400">
    <property type="entry name" value="WD40"/>
    <property type="match status" value="1"/>
</dbReference>
<dbReference type="EMBL" id="CAXDID020000404">
    <property type="protein sequence ID" value="CAL6087972.1"/>
    <property type="molecule type" value="Genomic_DNA"/>
</dbReference>
<dbReference type="SUPFAM" id="SSF50978">
    <property type="entry name" value="WD40 repeat-like"/>
    <property type="match status" value="1"/>
</dbReference>
<keyword evidence="2" id="KW-0853">WD repeat</keyword>
<accession>A0AA86PZT4</accession>
<reference evidence="7 8" key="2">
    <citation type="submission" date="2024-07" db="EMBL/GenBank/DDBJ databases">
        <authorList>
            <person name="Akdeniz Z."/>
        </authorList>
    </citation>
    <scope>NUCLEOTIDE SEQUENCE [LARGE SCALE GENOMIC DNA]</scope>
</reference>
<evidence type="ECO:0000256" key="3">
    <source>
        <dbReference type="ARBA" id="ARBA00022737"/>
    </source>
</evidence>
<dbReference type="InterPro" id="IPR036322">
    <property type="entry name" value="WD40_repeat_dom_sf"/>
</dbReference>